<organism evidence="1 2">
    <name type="scientific">Blautia intestinihominis</name>
    <dbReference type="NCBI Taxonomy" id="3133152"/>
    <lineage>
        <taxon>Bacteria</taxon>
        <taxon>Bacillati</taxon>
        <taxon>Bacillota</taxon>
        <taxon>Clostridia</taxon>
        <taxon>Lachnospirales</taxon>
        <taxon>Lachnospiraceae</taxon>
        <taxon>Blautia</taxon>
    </lineage>
</organism>
<comment type="caution">
    <text evidence="1">The sequence shown here is derived from an EMBL/GenBank/DDBJ whole genome shotgun (WGS) entry which is preliminary data.</text>
</comment>
<evidence type="ECO:0000313" key="1">
    <source>
        <dbReference type="EMBL" id="MEQ2356766.1"/>
    </source>
</evidence>
<dbReference type="InterPro" id="IPR025051">
    <property type="entry name" value="DUF3990"/>
</dbReference>
<evidence type="ECO:0000313" key="2">
    <source>
        <dbReference type="Proteomes" id="UP001446032"/>
    </source>
</evidence>
<proteinExistence type="predicted"/>
<name>A0ABV1AFP6_9FIRM</name>
<gene>
    <name evidence="1" type="ORF">WMO75_00170</name>
</gene>
<sequence length="233" mass="26770">MITVFHGSDHIIKEPRYLGGKKDNDYGNGFYTTEYEERARSWATLNGDPEKSVVNEYTLALENLEVLDLNEKGVLAWIAEVVANRGINEENAAIVGEELVKRYRPNTTDADIVKGYRADDSYTQVIEAFLLNQINLYEVERLFYKGSLGNQIFLKSEKAFKEIHWQNAYQVALSEEDKKFDLYARREVSKFLAERMRSILLNGYEVPGITARYAVSHLLKYDKESGEYENAGI</sequence>
<dbReference type="EMBL" id="JBBMEI010000001">
    <property type="protein sequence ID" value="MEQ2356766.1"/>
    <property type="molecule type" value="Genomic_DNA"/>
</dbReference>
<reference evidence="1 2" key="1">
    <citation type="submission" date="2024-03" db="EMBL/GenBank/DDBJ databases">
        <title>Human intestinal bacterial collection.</title>
        <authorList>
            <person name="Pauvert C."/>
            <person name="Hitch T.C.A."/>
            <person name="Clavel T."/>
        </authorList>
    </citation>
    <scope>NUCLEOTIDE SEQUENCE [LARGE SCALE GENOMIC DNA]</scope>
    <source>
        <strain evidence="1 2">CLA-AA-H95</strain>
    </source>
</reference>
<keyword evidence="2" id="KW-1185">Reference proteome</keyword>
<dbReference type="RefSeq" id="WP_302247423.1">
    <property type="nucleotide sequence ID" value="NZ_JBBMEI010000001.1"/>
</dbReference>
<accession>A0ABV1AFP6</accession>
<dbReference type="Pfam" id="PF13151">
    <property type="entry name" value="DUF3990"/>
    <property type="match status" value="1"/>
</dbReference>
<protein>
    <submittedName>
        <fullName evidence="1">DUF3990 domain-containing protein</fullName>
    </submittedName>
</protein>
<dbReference type="Proteomes" id="UP001446032">
    <property type="component" value="Unassembled WGS sequence"/>
</dbReference>